<name>A0A927XB32_9STRE</name>
<organism evidence="1 2">
    <name type="scientific">Streptococcus gallolyticus</name>
    <dbReference type="NCBI Taxonomy" id="315405"/>
    <lineage>
        <taxon>Bacteria</taxon>
        <taxon>Bacillati</taxon>
        <taxon>Bacillota</taxon>
        <taxon>Bacilli</taxon>
        <taxon>Lactobacillales</taxon>
        <taxon>Streptococcaceae</taxon>
        <taxon>Streptococcus</taxon>
    </lineage>
</organism>
<evidence type="ECO:0000313" key="1">
    <source>
        <dbReference type="EMBL" id="MBE6165021.1"/>
    </source>
</evidence>
<evidence type="ECO:0000313" key="2">
    <source>
        <dbReference type="Proteomes" id="UP000700800"/>
    </source>
</evidence>
<reference evidence="1" key="1">
    <citation type="submission" date="2019-04" db="EMBL/GenBank/DDBJ databases">
        <title>Evolution of Biomass-Degrading Anaerobic Consortia Revealed by Metagenomics.</title>
        <authorList>
            <person name="Peng X."/>
        </authorList>
    </citation>
    <scope>NUCLEOTIDE SEQUENCE</scope>
    <source>
        <strain evidence="1">SIG195</strain>
    </source>
</reference>
<protein>
    <submittedName>
        <fullName evidence="1">DUF1642 domain-containing protein</fullName>
    </submittedName>
</protein>
<dbReference type="InterPro" id="IPR012865">
    <property type="entry name" value="DUF1642"/>
</dbReference>
<accession>A0A927XB32</accession>
<dbReference type="Proteomes" id="UP000700800">
    <property type="component" value="Unassembled WGS sequence"/>
</dbReference>
<comment type="caution">
    <text evidence="1">The sequence shown here is derived from an EMBL/GenBank/DDBJ whole genome shotgun (WGS) entry which is preliminary data.</text>
</comment>
<sequence>MNPNVLKTNNQSEKTIHWLAKNQETFVKAWLYGYEVEKEKLYTVKFANEDFGKMYIGFLKRVNKLGVSSLPLNNDEVKSWFTEDELKRFKFWNNSAFEVVEVEK</sequence>
<dbReference type="EMBL" id="SVAF01000017">
    <property type="protein sequence ID" value="MBE6165021.1"/>
    <property type="molecule type" value="Genomic_DNA"/>
</dbReference>
<dbReference type="Pfam" id="PF07852">
    <property type="entry name" value="DUF1642"/>
    <property type="match status" value="1"/>
</dbReference>
<dbReference type="AlphaFoldDB" id="A0A927XB32"/>
<gene>
    <name evidence="1" type="ORF">E7156_06935</name>
</gene>
<proteinExistence type="predicted"/>